<feature type="signal peptide" evidence="3">
    <location>
        <begin position="1"/>
        <end position="16"/>
    </location>
</feature>
<dbReference type="EMBL" id="CAWUHD010000029">
    <property type="protein sequence ID" value="CAK7218851.1"/>
    <property type="molecule type" value="Genomic_DNA"/>
</dbReference>
<feature type="compositionally biased region" description="Low complexity" evidence="1">
    <location>
        <begin position="153"/>
        <end position="215"/>
    </location>
</feature>
<feature type="region of interest" description="Disordered" evidence="1">
    <location>
        <begin position="136"/>
        <end position="223"/>
    </location>
</feature>
<feature type="compositionally biased region" description="Basic and acidic residues" evidence="1">
    <location>
        <begin position="579"/>
        <end position="595"/>
    </location>
</feature>
<keyword evidence="2" id="KW-0472">Membrane</keyword>
<name>A0ABP0BH78_9PEZI</name>
<reference evidence="4 5" key="1">
    <citation type="submission" date="2024-01" db="EMBL/GenBank/DDBJ databases">
        <authorList>
            <person name="Allen C."/>
            <person name="Tagirdzhanova G."/>
        </authorList>
    </citation>
    <scope>NUCLEOTIDE SEQUENCE [LARGE SCALE GENOMIC DNA]</scope>
</reference>
<evidence type="ECO:0000256" key="2">
    <source>
        <dbReference type="SAM" id="Phobius"/>
    </source>
</evidence>
<keyword evidence="2" id="KW-1133">Transmembrane helix</keyword>
<comment type="caution">
    <text evidence="4">The sequence shown here is derived from an EMBL/GenBank/DDBJ whole genome shotgun (WGS) entry which is preliminary data.</text>
</comment>
<feature type="region of interest" description="Disordered" evidence="1">
    <location>
        <begin position="300"/>
        <end position="461"/>
    </location>
</feature>
<feature type="chain" id="PRO_5046138662" description="Extracellular membrane protein CFEM domain-containing protein" evidence="3">
    <location>
        <begin position="17"/>
        <end position="615"/>
    </location>
</feature>
<feature type="compositionally biased region" description="Low complexity" evidence="1">
    <location>
        <begin position="319"/>
        <end position="336"/>
    </location>
</feature>
<feature type="compositionally biased region" description="Polar residues" evidence="1">
    <location>
        <begin position="358"/>
        <end position="368"/>
    </location>
</feature>
<feature type="compositionally biased region" description="Polar residues" evidence="1">
    <location>
        <begin position="379"/>
        <end position="400"/>
    </location>
</feature>
<organism evidence="4 5">
    <name type="scientific">Sporothrix eucalyptigena</name>
    <dbReference type="NCBI Taxonomy" id="1812306"/>
    <lineage>
        <taxon>Eukaryota</taxon>
        <taxon>Fungi</taxon>
        <taxon>Dikarya</taxon>
        <taxon>Ascomycota</taxon>
        <taxon>Pezizomycotina</taxon>
        <taxon>Sordariomycetes</taxon>
        <taxon>Sordariomycetidae</taxon>
        <taxon>Ophiostomatales</taxon>
        <taxon>Ophiostomataceae</taxon>
        <taxon>Sporothrix</taxon>
    </lineage>
</organism>
<evidence type="ECO:0000256" key="1">
    <source>
        <dbReference type="SAM" id="MobiDB-lite"/>
    </source>
</evidence>
<evidence type="ECO:0008006" key="6">
    <source>
        <dbReference type="Google" id="ProtNLM"/>
    </source>
</evidence>
<keyword evidence="5" id="KW-1185">Reference proteome</keyword>
<feature type="region of interest" description="Disordered" evidence="1">
    <location>
        <begin position="271"/>
        <end position="290"/>
    </location>
</feature>
<evidence type="ECO:0000313" key="4">
    <source>
        <dbReference type="EMBL" id="CAK7218851.1"/>
    </source>
</evidence>
<proteinExistence type="predicted"/>
<keyword evidence="3" id="KW-0732">Signal</keyword>
<evidence type="ECO:0000256" key="3">
    <source>
        <dbReference type="SAM" id="SignalP"/>
    </source>
</evidence>
<sequence>MATALAFLLLLMPSNATTIALPSEIVDFVPSCATSCLSTFIDANFPASVCGIDPTFQCLCAHTGTNGFTVGEGALACIASVDRTGQCTGTDAAATASSKAYSMCYGQTSAAPETHATIVATLVIPSQSQSTRTVTTTVAGAAEGGSGTEEKTTATSTTKTTSSSTRTSTSTRTTTESHLLTDSTHFATPTTSTSATTSLPTAKTTTSSAQTGATSDQNQPTSNTTTLSVAQIVGISVGTAAVLFAAIALSLYLRRVRLRRLRTVPKLTGDNRADSDDEAGIRKRFRPRTGHELQISVPMNLQAPQKQNAPPAFPWQEKNNNYPPRPLQNNNNQPVNGRYDLPRTRPLAPSAATGLGLQISTTPTNAQNVGPAAIDRRQPSQQTPSSRTPKSPISARTTAYPSYYGINPDDELPNFGYQQPPLPAQQTQQPPQRQQPAQPIQQPQNKLPTVFQPPPTSRDSVVTEFAEDGEDMSPRGDDTYPLFRQIQTEAQATPQSRPQLQPLPQFQVQQHEPQLRPQPRTPPMRGPVDGDTRPFMSPSLVPRPLELPRNSGPPRNPGKPTLVMPQQAGSNVSRMAKMRLGDERAMNLRLEDNRRPQRPRQNAGWQRMEDDSRQY</sequence>
<keyword evidence="2" id="KW-0812">Transmembrane</keyword>
<feature type="transmembrane region" description="Helical" evidence="2">
    <location>
        <begin position="229"/>
        <end position="253"/>
    </location>
</feature>
<evidence type="ECO:0000313" key="5">
    <source>
        <dbReference type="Proteomes" id="UP001642482"/>
    </source>
</evidence>
<feature type="region of interest" description="Disordered" evidence="1">
    <location>
        <begin position="487"/>
        <end position="615"/>
    </location>
</feature>
<gene>
    <name evidence="4" type="ORF">SEUCBS140593_003694</name>
</gene>
<feature type="compositionally biased region" description="Low complexity" evidence="1">
    <location>
        <begin position="494"/>
        <end position="510"/>
    </location>
</feature>
<dbReference type="Proteomes" id="UP001642482">
    <property type="component" value="Unassembled WGS sequence"/>
</dbReference>
<feature type="compositionally biased region" description="Low complexity" evidence="1">
    <location>
        <begin position="424"/>
        <end position="444"/>
    </location>
</feature>
<accession>A0ABP0BH78</accession>
<protein>
    <recommendedName>
        <fullName evidence="6">Extracellular membrane protein CFEM domain-containing protein</fullName>
    </recommendedName>
</protein>